<dbReference type="AlphaFoldDB" id="A0A1H6FTN9"/>
<keyword evidence="3" id="KW-1185">Reference proteome</keyword>
<protein>
    <submittedName>
        <fullName evidence="2">DNA-binding transcriptional regulator, PadR family</fullName>
    </submittedName>
</protein>
<keyword evidence="2" id="KW-0238">DNA-binding</keyword>
<reference evidence="3" key="1">
    <citation type="submission" date="2016-10" db="EMBL/GenBank/DDBJ databases">
        <authorList>
            <person name="Varghese N."/>
            <person name="Submissions S."/>
        </authorList>
    </citation>
    <scope>NUCLEOTIDE SEQUENCE [LARGE SCALE GENOMIC DNA]</scope>
    <source>
        <strain evidence="3">CGMCC 1.8981</strain>
    </source>
</reference>
<dbReference type="EMBL" id="FNWL01000001">
    <property type="protein sequence ID" value="SEH13528.1"/>
    <property type="molecule type" value="Genomic_DNA"/>
</dbReference>
<dbReference type="InterPro" id="IPR036390">
    <property type="entry name" value="WH_DNA-bd_sf"/>
</dbReference>
<gene>
    <name evidence="2" type="ORF">SAMN04487967_1430</name>
</gene>
<dbReference type="InterPro" id="IPR036388">
    <property type="entry name" value="WH-like_DNA-bd_sf"/>
</dbReference>
<dbReference type="SUPFAM" id="SSF46785">
    <property type="entry name" value="Winged helix' DNA-binding domain"/>
    <property type="match status" value="1"/>
</dbReference>
<name>A0A1H6FTN9_9EURY</name>
<accession>A0A1H6FTN9</accession>
<evidence type="ECO:0000259" key="1">
    <source>
        <dbReference type="Pfam" id="PF10400"/>
    </source>
</evidence>
<evidence type="ECO:0000313" key="3">
    <source>
        <dbReference type="Proteomes" id="UP000199112"/>
    </source>
</evidence>
<feature type="domain" description="Transcription regulator PadR C-terminal" evidence="1">
    <location>
        <begin position="96"/>
        <end position="171"/>
    </location>
</feature>
<dbReference type="GO" id="GO:0003677">
    <property type="term" value="F:DNA binding"/>
    <property type="evidence" value="ECO:0007669"/>
    <property type="project" value="UniProtKB-KW"/>
</dbReference>
<sequence>MEQRELASLAVLGVLAEESVATVDQIHDTLRHRHGRYWGASTGILVPTISQLEEDGHVSAVSADGTYGYEITADGRDRLQSLLDRSIDDVSHPSARSHLMVKLGFLHHLPVERRQAEIRELQAQVLETRDHLLTVKSRHEEEPSESSVPPTRGSLLELRLLILDAVLEWLEAFEVSSQSDASQ</sequence>
<dbReference type="RefSeq" id="WP_090506312.1">
    <property type="nucleotide sequence ID" value="NZ_FNWL01000001.1"/>
</dbReference>
<dbReference type="InterPro" id="IPR018309">
    <property type="entry name" value="Tscrpt_reg_PadR_C"/>
</dbReference>
<dbReference type="Proteomes" id="UP000199112">
    <property type="component" value="Unassembled WGS sequence"/>
</dbReference>
<proteinExistence type="predicted"/>
<evidence type="ECO:0000313" key="2">
    <source>
        <dbReference type="EMBL" id="SEH13528.1"/>
    </source>
</evidence>
<dbReference type="OrthoDB" id="190972at2157"/>
<organism evidence="2 3">
    <name type="scientific">Natronorubrum sediminis</name>
    <dbReference type="NCBI Taxonomy" id="640943"/>
    <lineage>
        <taxon>Archaea</taxon>
        <taxon>Methanobacteriati</taxon>
        <taxon>Methanobacteriota</taxon>
        <taxon>Stenosarchaea group</taxon>
        <taxon>Halobacteria</taxon>
        <taxon>Halobacteriales</taxon>
        <taxon>Natrialbaceae</taxon>
        <taxon>Natronorubrum</taxon>
    </lineage>
</organism>
<dbReference type="Pfam" id="PF10400">
    <property type="entry name" value="Vir_act_alpha_C"/>
    <property type="match status" value="1"/>
</dbReference>
<dbReference type="Gene3D" id="1.10.10.10">
    <property type="entry name" value="Winged helix-like DNA-binding domain superfamily/Winged helix DNA-binding domain"/>
    <property type="match status" value="1"/>
</dbReference>